<evidence type="ECO:0000256" key="1">
    <source>
        <dbReference type="SAM" id="MobiDB-lite"/>
    </source>
</evidence>
<evidence type="ECO:0000313" key="3">
    <source>
        <dbReference type="Proteomes" id="UP001355207"/>
    </source>
</evidence>
<name>A0AAX4JNQ3_9TREE</name>
<keyword evidence="3" id="KW-1185">Reference proteome</keyword>
<dbReference type="PANTHER" id="PTHR34071">
    <property type="entry name" value="5-NITROIMIDAZOLE ANTIBIOTICS RESISTANCE PROTEIN, NIMA-FAMILY-RELATED PROTEIN-RELATED"/>
    <property type="match status" value="1"/>
</dbReference>
<accession>A0AAX4JNQ3</accession>
<dbReference type="InterPro" id="IPR012349">
    <property type="entry name" value="Split_barrel_FMN-bd"/>
</dbReference>
<gene>
    <name evidence="2" type="ORF">L201_001881</name>
</gene>
<dbReference type="Gene3D" id="2.30.110.10">
    <property type="entry name" value="Electron Transport, Fmn-binding Protein, Chain A"/>
    <property type="match status" value="1"/>
</dbReference>
<proteinExistence type="predicted"/>
<feature type="region of interest" description="Disordered" evidence="1">
    <location>
        <begin position="1"/>
        <end position="27"/>
    </location>
</feature>
<protein>
    <submittedName>
        <fullName evidence="2">Uncharacterized protein</fullName>
    </submittedName>
</protein>
<dbReference type="SUPFAM" id="SSF50475">
    <property type="entry name" value="FMN-binding split barrel"/>
    <property type="match status" value="1"/>
</dbReference>
<dbReference type="RefSeq" id="XP_066073762.1">
    <property type="nucleotide sequence ID" value="XM_066217665.1"/>
</dbReference>
<dbReference type="EMBL" id="CP144099">
    <property type="protein sequence ID" value="WWC86999.1"/>
    <property type="molecule type" value="Genomic_DNA"/>
</dbReference>
<evidence type="ECO:0000313" key="2">
    <source>
        <dbReference type="EMBL" id="WWC86999.1"/>
    </source>
</evidence>
<sequence length="301" mass="33619">MTVDSTSSNPSSSSSSSTTTTTTTTMKPSSDIRLYKNRASYSIKSILDIFYENPVAHVAFIHPGDIDNEGGGRKETIMNVPLITVIIPEDEYGDEDDLQNYSVYLHTHKHSGLVEAVTNGKHGITATTTKIDGLIFSPTAHDHSLNYRSGTIHLDQGMILNDEIDGKDHEEKKKVLSFVTNTVTGYNRIASVNEPEDNSIKRTTIIKFKILNFSCKQRFGGFNGSKEPEFNIPKGKENDNFTGVIPCWTQFGKPLGYGKDLKEINELIENRSKKNQQFAENVAWANENVKLDRLGEKRLLQ</sequence>
<dbReference type="PANTHER" id="PTHR34071:SF2">
    <property type="entry name" value="FLAVIN-NUCLEOTIDE-BINDING PROTEIN"/>
    <property type="match status" value="1"/>
</dbReference>
<dbReference type="Proteomes" id="UP001355207">
    <property type="component" value="Chromosome 2"/>
</dbReference>
<dbReference type="AlphaFoldDB" id="A0AAX4JNQ3"/>
<reference evidence="2 3" key="1">
    <citation type="submission" date="2024-01" db="EMBL/GenBank/DDBJ databases">
        <title>Comparative genomics of Cryptococcus and Kwoniella reveals pathogenesis evolution and contrasting modes of karyotype evolution via chromosome fusion or intercentromeric recombination.</title>
        <authorList>
            <person name="Coelho M.A."/>
            <person name="David-Palma M."/>
            <person name="Shea T."/>
            <person name="Bowers K."/>
            <person name="McGinley-Smith S."/>
            <person name="Mohammad A.W."/>
            <person name="Gnirke A."/>
            <person name="Yurkov A.M."/>
            <person name="Nowrousian M."/>
            <person name="Sun S."/>
            <person name="Cuomo C.A."/>
            <person name="Heitman J."/>
        </authorList>
    </citation>
    <scope>NUCLEOTIDE SEQUENCE [LARGE SCALE GENOMIC DNA]</scope>
    <source>
        <strain evidence="2 3">CBS 6074</strain>
    </source>
</reference>
<organism evidence="2 3">
    <name type="scientific">Kwoniella dendrophila CBS 6074</name>
    <dbReference type="NCBI Taxonomy" id="1295534"/>
    <lineage>
        <taxon>Eukaryota</taxon>
        <taxon>Fungi</taxon>
        <taxon>Dikarya</taxon>
        <taxon>Basidiomycota</taxon>
        <taxon>Agaricomycotina</taxon>
        <taxon>Tremellomycetes</taxon>
        <taxon>Tremellales</taxon>
        <taxon>Cryptococcaceae</taxon>
        <taxon>Kwoniella</taxon>
    </lineage>
</organism>
<dbReference type="GeneID" id="91092553"/>